<comment type="similarity">
    <text evidence="2">In the C-terminal section; belongs to the transpeptidase family.</text>
</comment>
<dbReference type="InterPro" id="IPR023346">
    <property type="entry name" value="Lysozyme-like_dom_sf"/>
</dbReference>
<name>S5XR82_PARAH</name>
<keyword evidence="5" id="KW-0645">Protease</keyword>
<protein>
    <recommendedName>
        <fullName evidence="10">peptidoglycan glycosyltransferase</fullName>
        <ecNumber evidence="10">2.4.99.28</ecNumber>
    </recommendedName>
</protein>
<proteinExistence type="inferred from homology"/>
<dbReference type="InterPro" id="IPR050396">
    <property type="entry name" value="Glycosyltr_51/Transpeptidase"/>
</dbReference>
<evidence type="ECO:0000256" key="5">
    <source>
        <dbReference type="ARBA" id="ARBA00022670"/>
    </source>
</evidence>
<dbReference type="InterPro" id="IPR011815">
    <property type="entry name" value="PBP_1c"/>
</dbReference>
<evidence type="ECO:0000256" key="4">
    <source>
        <dbReference type="ARBA" id="ARBA00022645"/>
    </source>
</evidence>
<dbReference type="Gene3D" id="1.10.3810.10">
    <property type="entry name" value="Biosynthetic peptidoglycan transglycosylase-like"/>
    <property type="match status" value="1"/>
</dbReference>
<dbReference type="SUPFAM" id="SSF56601">
    <property type="entry name" value="beta-lactamase/transpeptidase-like"/>
    <property type="match status" value="1"/>
</dbReference>
<evidence type="ECO:0000259" key="14">
    <source>
        <dbReference type="Pfam" id="PF06832"/>
    </source>
</evidence>
<feature type="domain" description="Penicillin-binding C-terminal" evidence="14">
    <location>
        <begin position="626"/>
        <end position="707"/>
    </location>
</feature>
<evidence type="ECO:0000256" key="1">
    <source>
        <dbReference type="ARBA" id="ARBA00004752"/>
    </source>
</evidence>
<comment type="pathway">
    <text evidence="1">Cell wall biogenesis; peptidoglycan biosynthesis.</text>
</comment>
<dbReference type="Pfam" id="PF00905">
    <property type="entry name" value="Transpeptidase"/>
    <property type="match status" value="1"/>
</dbReference>
<dbReference type="AlphaFoldDB" id="S5XR82"/>
<evidence type="ECO:0000256" key="8">
    <source>
        <dbReference type="ARBA" id="ARBA00022801"/>
    </source>
</evidence>
<evidence type="ECO:0000256" key="7">
    <source>
        <dbReference type="ARBA" id="ARBA00022679"/>
    </source>
</evidence>
<feature type="domain" description="Glycosyl transferase family 51" evidence="13">
    <location>
        <begin position="97"/>
        <end position="253"/>
    </location>
</feature>
<evidence type="ECO:0000259" key="12">
    <source>
        <dbReference type="Pfam" id="PF00905"/>
    </source>
</evidence>
<dbReference type="InterPro" id="IPR012338">
    <property type="entry name" value="Beta-lactam/transpept-like"/>
</dbReference>
<dbReference type="UniPathway" id="UPA00219"/>
<dbReference type="PATRIC" id="fig|1367847.3.peg.387"/>
<evidence type="ECO:0000313" key="16">
    <source>
        <dbReference type="Proteomes" id="UP000015480"/>
    </source>
</evidence>
<dbReference type="SUPFAM" id="SSF53955">
    <property type="entry name" value="Lysozyme-like"/>
    <property type="match status" value="1"/>
</dbReference>
<dbReference type="InterPro" id="IPR001460">
    <property type="entry name" value="PCN-bd_Tpept"/>
</dbReference>
<dbReference type="PANTHER" id="PTHR32282:SF15">
    <property type="entry name" value="PENICILLIN-BINDING PROTEIN 1C"/>
    <property type="match status" value="1"/>
</dbReference>
<dbReference type="Pfam" id="PF00912">
    <property type="entry name" value="Transgly"/>
    <property type="match status" value="1"/>
</dbReference>
<keyword evidence="6 15" id="KW-0328">Glycosyltransferase</keyword>
<dbReference type="Proteomes" id="UP000015480">
    <property type="component" value="Chromosome"/>
</dbReference>
<reference evidence="15 16" key="1">
    <citation type="journal article" date="2014" name="BMC Genomics">
        <title>Architecture and functions of a multipartite genome of the methylotrophic bacterium Paracoccus aminophilus JCM 7686, containing primary and secondary chromids.</title>
        <authorList>
            <person name="Dziewit L."/>
            <person name="Czarnecki J."/>
            <person name="Wibberg D."/>
            <person name="Radlinska M."/>
            <person name="Mrozek P."/>
            <person name="Szymczak M."/>
            <person name="Schluter A."/>
            <person name="Puhler A."/>
            <person name="Bartosik D."/>
        </authorList>
    </citation>
    <scope>NUCLEOTIDE SEQUENCE [LARGE SCALE GENOMIC DNA]</scope>
    <source>
        <strain evidence="15">JCM 7686</strain>
    </source>
</reference>
<dbReference type="NCBIfam" id="TIGR02073">
    <property type="entry name" value="PBP_1c"/>
    <property type="match status" value="1"/>
</dbReference>
<dbReference type="Gene3D" id="3.40.710.10">
    <property type="entry name" value="DD-peptidase/beta-lactamase superfamily"/>
    <property type="match status" value="1"/>
</dbReference>
<keyword evidence="4" id="KW-0121">Carboxypeptidase</keyword>
<organism evidence="15 16">
    <name type="scientific">Paracoccus aminophilus JCM 7686</name>
    <dbReference type="NCBI Taxonomy" id="1367847"/>
    <lineage>
        <taxon>Bacteria</taxon>
        <taxon>Pseudomonadati</taxon>
        <taxon>Pseudomonadota</taxon>
        <taxon>Alphaproteobacteria</taxon>
        <taxon>Rhodobacterales</taxon>
        <taxon>Paracoccaceae</taxon>
        <taxon>Paracoccus</taxon>
    </lineage>
</organism>
<dbReference type="eggNOG" id="COG4953">
    <property type="taxonomic scope" value="Bacteria"/>
</dbReference>
<evidence type="ECO:0000256" key="10">
    <source>
        <dbReference type="ARBA" id="ARBA00044770"/>
    </source>
</evidence>
<evidence type="ECO:0000256" key="3">
    <source>
        <dbReference type="ARBA" id="ARBA00007739"/>
    </source>
</evidence>
<dbReference type="PANTHER" id="PTHR32282">
    <property type="entry name" value="BINDING PROTEIN TRANSPEPTIDASE, PUTATIVE-RELATED"/>
    <property type="match status" value="1"/>
</dbReference>
<dbReference type="InterPro" id="IPR009647">
    <property type="entry name" value="PBP_C"/>
</dbReference>
<keyword evidence="7 15" id="KW-0808">Transferase</keyword>
<dbReference type="GO" id="GO:0006508">
    <property type="term" value="P:proteolysis"/>
    <property type="evidence" value="ECO:0007669"/>
    <property type="project" value="UniProtKB-KW"/>
</dbReference>
<dbReference type="GO" id="GO:0008955">
    <property type="term" value="F:peptidoglycan glycosyltransferase activity"/>
    <property type="evidence" value="ECO:0007669"/>
    <property type="project" value="UniProtKB-EC"/>
</dbReference>
<dbReference type="EC" id="2.4.99.28" evidence="10"/>
<feature type="domain" description="Penicillin-binding protein transpeptidase" evidence="12">
    <location>
        <begin position="331"/>
        <end position="543"/>
    </location>
</feature>
<dbReference type="Pfam" id="PF06832">
    <property type="entry name" value="BiPBP_C"/>
    <property type="match status" value="1"/>
</dbReference>
<comment type="similarity">
    <text evidence="3">In the N-terminal section; belongs to the glycosyltransferase 51 family.</text>
</comment>
<evidence type="ECO:0000256" key="6">
    <source>
        <dbReference type="ARBA" id="ARBA00022676"/>
    </source>
</evidence>
<dbReference type="GO" id="GO:0004180">
    <property type="term" value="F:carboxypeptidase activity"/>
    <property type="evidence" value="ECO:0007669"/>
    <property type="project" value="UniProtKB-KW"/>
</dbReference>
<dbReference type="GO" id="GO:0030288">
    <property type="term" value="C:outer membrane-bounded periplasmic space"/>
    <property type="evidence" value="ECO:0007669"/>
    <property type="project" value="TreeGrafter"/>
</dbReference>
<evidence type="ECO:0000256" key="2">
    <source>
        <dbReference type="ARBA" id="ARBA00007090"/>
    </source>
</evidence>
<dbReference type="STRING" id="1367847.JCM7686_0443"/>
<dbReference type="GO" id="GO:0009252">
    <property type="term" value="P:peptidoglycan biosynthetic process"/>
    <property type="evidence" value="ECO:0007669"/>
    <property type="project" value="UniProtKB-UniPathway"/>
</dbReference>
<dbReference type="GO" id="GO:0008658">
    <property type="term" value="F:penicillin binding"/>
    <property type="evidence" value="ECO:0007669"/>
    <property type="project" value="InterPro"/>
</dbReference>
<dbReference type="HOGENOM" id="CLU_006354_7_3_5"/>
<gene>
    <name evidence="15" type="ORF">JCM7686_0443</name>
</gene>
<sequence>MVTKRCKGWRKRPLPCPDRSGYHGGDMINSRRFSRIVFALAAVAFFGGGLRDAFDGWVDRTELPVLDVAVGTEVLARDGSLMRAFQVADGRWRLAPGAVDPLLIKMLTAWEDRRFEDHAGVDPMAILRAAGQAVTHGRIVSGGSTLTMQVARLLEEGPTGEWQGKLRQMRLALALERHLSKAQIMDLYLRLAPYGANVEGVRAASLLWFGKEPRRLTPAQAALLVALPQSPERRRPDRRPELAKIARDRVLATAAEAGVISQGDAEAAMAEPVPTIRRAFPSVAPLLAARLVRANPGALRIETTIDPRIQRRAEALIAKASRAQGQKVSAALVLADHRSGEILAEVGTAEWTAGQSAGFIDMTQAVRSPGSTLKPFVYGLAFDDGIAHPETLIEDRPTAFGSWQPQNFDNKFRGTVTLRQALIWSLNIPVVKLAQEVGPVRIAQTLERGGIHLRMQGATPGLAITLGGAGVTLEELATGYAALARGGTGITLSVQPGQSQPMLTPMFGRVAAWQVTNIMSQGLPPTGTPSGRVAWKTGTSYGNRDALAVGYNGGYVAAVWMGRPDGTPVPGAFGGELAAPVLFDLFDILPVIALPPPPPETLTVPNAALPLPLRRFAQAGQASATAARPSAPDALQFTFPPDGAELDTTAAITAKARGGRAPYTFLVNGAPAAVAQMQPSASIANPGPGFARLTVIDADGASASAAIRLH</sequence>
<dbReference type="KEGG" id="pami:JCM7686_0443"/>
<evidence type="ECO:0000259" key="13">
    <source>
        <dbReference type="Pfam" id="PF00912"/>
    </source>
</evidence>
<keyword evidence="16" id="KW-1185">Reference proteome</keyword>
<comment type="catalytic activity">
    <reaction evidence="11">
        <text>[GlcNAc-(1-&gt;4)-Mur2Ac(oyl-L-Ala-gamma-D-Glu-L-Lys-D-Ala-D-Ala)](n)-di-trans,octa-cis-undecaprenyl diphosphate + beta-D-GlcNAc-(1-&gt;4)-Mur2Ac(oyl-L-Ala-gamma-D-Glu-L-Lys-D-Ala-D-Ala)-di-trans,octa-cis-undecaprenyl diphosphate = [GlcNAc-(1-&gt;4)-Mur2Ac(oyl-L-Ala-gamma-D-Glu-L-Lys-D-Ala-D-Ala)](n+1)-di-trans,octa-cis-undecaprenyl diphosphate + di-trans,octa-cis-undecaprenyl diphosphate + H(+)</text>
        <dbReference type="Rhea" id="RHEA:23708"/>
        <dbReference type="Rhea" id="RHEA-COMP:9602"/>
        <dbReference type="Rhea" id="RHEA-COMP:9603"/>
        <dbReference type="ChEBI" id="CHEBI:15378"/>
        <dbReference type="ChEBI" id="CHEBI:58405"/>
        <dbReference type="ChEBI" id="CHEBI:60033"/>
        <dbReference type="ChEBI" id="CHEBI:78435"/>
        <dbReference type="EC" id="2.4.99.28"/>
    </reaction>
</comment>
<evidence type="ECO:0000256" key="9">
    <source>
        <dbReference type="ARBA" id="ARBA00023268"/>
    </source>
</evidence>
<dbReference type="EMBL" id="CP006650">
    <property type="protein sequence ID" value="AGT07552.1"/>
    <property type="molecule type" value="Genomic_DNA"/>
</dbReference>
<keyword evidence="8" id="KW-0378">Hydrolase</keyword>
<evidence type="ECO:0000256" key="11">
    <source>
        <dbReference type="ARBA" id="ARBA00049902"/>
    </source>
</evidence>
<dbReference type="InterPro" id="IPR036950">
    <property type="entry name" value="PBP_transglycosylase"/>
</dbReference>
<keyword evidence="9" id="KW-0511">Multifunctional enzyme</keyword>
<evidence type="ECO:0000313" key="15">
    <source>
        <dbReference type="EMBL" id="AGT07552.1"/>
    </source>
</evidence>
<dbReference type="InterPro" id="IPR001264">
    <property type="entry name" value="Glyco_trans_51"/>
</dbReference>
<accession>S5XR82</accession>